<dbReference type="GO" id="GO:0005634">
    <property type="term" value="C:nucleus"/>
    <property type="evidence" value="ECO:0007669"/>
    <property type="project" value="UniProtKB-UniRule"/>
</dbReference>
<evidence type="ECO:0000259" key="5">
    <source>
        <dbReference type="PROSITE" id="PS50118"/>
    </source>
</evidence>
<feature type="region of interest" description="Disordered" evidence="4">
    <location>
        <begin position="425"/>
        <end position="466"/>
    </location>
</feature>
<dbReference type="PROSITE" id="PS50118">
    <property type="entry name" value="HMG_BOX_2"/>
    <property type="match status" value="1"/>
</dbReference>
<evidence type="ECO:0000256" key="4">
    <source>
        <dbReference type="SAM" id="MobiDB-lite"/>
    </source>
</evidence>
<evidence type="ECO:0000313" key="7">
    <source>
        <dbReference type="Proteomes" id="UP000287166"/>
    </source>
</evidence>
<dbReference type="GO" id="GO:0000981">
    <property type="term" value="F:DNA-binding transcription factor activity, RNA polymerase II-specific"/>
    <property type="evidence" value="ECO:0007669"/>
    <property type="project" value="TreeGrafter"/>
</dbReference>
<evidence type="ECO:0000313" key="6">
    <source>
        <dbReference type="EMBL" id="GBE88774.1"/>
    </source>
</evidence>
<evidence type="ECO:0000256" key="2">
    <source>
        <dbReference type="ARBA" id="ARBA00023242"/>
    </source>
</evidence>
<dbReference type="PANTHER" id="PTHR45789:SF2">
    <property type="entry name" value="FI18025P1"/>
    <property type="match status" value="1"/>
</dbReference>
<dbReference type="InterPro" id="IPR009071">
    <property type="entry name" value="HMG_box_dom"/>
</dbReference>
<dbReference type="Gene3D" id="1.10.30.10">
    <property type="entry name" value="High mobility group box domain"/>
    <property type="match status" value="1"/>
</dbReference>
<reference evidence="6 7" key="1">
    <citation type="journal article" date="2018" name="Sci. Rep.">
        <title>Genome sequence of the cauliflower mushroom Sparassis crispa (Hanabiratake) and its association with beneficial usage.</title>
        <authorList>
            <person name="Kiyama R."/>
            <person name="Furutani Y."/>
            <person name="Kawaguchi K."/>
            <person name="Nakanishi T."/>
        </authorList>
    </citation>
    <scope>NUCLEOTIDE SEQUENCE [LARGE SCALE GENOMIC DNA]</scope>
</reference>
<dbReference type="GeneID" id="38785691"/>
<name>A0A401H2Z1_9APHY</name>
<gene>
    <name evidence="6" type="ORF">SCP_1401790</name>
</gene>
<dbReference type="Pfam" id="PF00505">
    <property type="entry name" value="HMG_box"/>
    <property type="match status" value="1"/>
</dbReference>
<evidence type="ECO:0000256" key="1">
    <source>
        <dbReference type="ARBA" id="ARBA00023125"/>
    </source>
</evidence>
<sequence length="565" mass="61885">MRVTRRRRSSLAIGLAPVKPGNYGISSPSPRNVTFAPNVTPGTYVEPEGDQIDELDAASATNTLFPPSETPSPSTSRRREPAGRRRSQGYIPRPANAFMLFRADFVRQKHVPGSIETSHNSLSKIIGNCWHALPLEDKKIWQTLAKKEKAEHRLRYPDYRFRPVHNKEKKAAKKQAKAPVSLSDERRCEEIAAFMLDGKKGDALVEAVRQYDMLRERTETLSPEPQLGLYQPSQIHAPQPMYPHRRSSSVPPPTALYNPITLPSVPFLVGASAFQMGGSRGVSPVNSISRTILGQRRASSAQPMQSRPWSMDMSFAGQGTPEAWQLQRDWEPLPAVNTSLFQPTYLNGNGHEAFGFGAPSGTPSLHEESNDIFNFNGFSNTLSQPVHDLSLSISPLENIPPHAPLSPFSEASSANAATPYSACSYSSDETLGPLDPSRWVPDSGSSTAFSGSPAQSDAPLPGMSNLSPEPAVFAPLAMHSPPFVSWEQQLQTALDAEQQQQHMMHEQNYALEPGCAGGMEMPLDMEHFEFEYEQGVYPPGCAGPDPAVGGEMFGFADPMQTLEGY</sequence>
<feature type="DNA-binding region" description="HMG box" evidence="3">
    <location>
        <begin position="91"/>
        <end position="160"/>
    </location>
</feature>
<dbReference type="EMBL" id="BFAD01000014">
    <property type="protein sequence ID" value="GBE88774.1"/>
    <property type="molecule type" value="Genomic_DNA"/>
</dbReference>
<proteinExistence type="predicted"/>
<feature type="domain" description="HMG box" evidence="5">
    <location>
        <begin position="91"/>
        <end position="160"/>
    </location>
</feature>
<feature type="region of interest" description="Disordered" evidence="4">
    <location>
        <begin position="60"/>
        <end position="89"/>
    </location>
</feature>
<feature type="region of interest" description="Disordered" evidence="4">
    <location>
        <begin position="16"/>
        <end position="46"/>
    </location>
</feature>
<feature type="compositionally biased region" description="Polar residues" evidence="4">
    <location>
        <begin position="24"/>
        <end position="41"/>
    </location>
</feature>
<dbReference type="RefSeq" id="XP_027619687.1">
    <property type="nucleotide sequence ID" value="XM_027763886.1"/>
</dbReference>
<comment type="caution">
    <text evidence="6">The sequence shown here is derived from an EMBL/GenBank/DDBJ whole genome shotgun (WGS) entry which is preliminary data.</text>
</comment>
<dbReference type="SMART" id="SM00398">
    <property type="entry name" value="HMG"/>
    <property type="match status" value="1"/>
</dbReference>
<feature type="compositionally biased region" description="Polar residues" evidence="4">
    <location>
        <begin position="443"/>
        <end position="455"/>
    </location>
</feature>
<dbReference type="InterPro" id="IPR051356">
    <property type="entry name" value="SOX/SOX-like_TF"/>
</dbReference>
<keyword evidence="7" id="KW-1185">Reference proteome</keyword>
<evidence type="ECO:0000256" key="3">
    <source>
        <dbReference type="PROSITE-ProRule" id="PRU00267"/>
    </source>
</evidence>
<keyword evidence="2 3" id="KW-0539">Nucleus</keyword>
<dbReference type="OrthoDB" id="6247875at2759"/>
<dbReference type="CDD" id="cd01389">
    <property type="entry name" value="HMG-box_ROX1-like"/>
    <property type="match status" value="1"/>
</dbReference>
<dbReference type="AlphaFoldDB" id="A0A401H2Z1"/>
<protein>
    <recommendedName>
        <fullName evidence="5">HMG box domain-containing protein</fullName>
    </recommendedName>
</protein>
<dbReference type="InParanoid" id="A0A401H2Z1"/>
<dbReference type="Proteomes" id="UP000287166">
    <property type="component" value="Unassembled WGS sequence"/>
</dbReference>
<dbReference type="PANTHER" id="PTHR45789">
    <property type="entry name" value="FI18025P1"/>
    <property type="match status" value="1"/>
</dbReference>
<dbReference type="InterPro" id="IPR036910">
    <property type="entry name" value="HMG_box_dom_sf"/>
</dbReference>
<accession>A0A401H2Z1</accession>
<dbReference type="SUPFAM" id="SSF47095">
    <property type="entry name" value="HMG-box"/>
    <property type="match status" value="1"/>
</dbReference>
<dbReference type="STRING" id="139825.A0A401H2Z1"/>
<dbReference type="GO" id="GO:0000978">
    <property type="term" value="F:RNA polymerase II cis-regulatory region sequence-specific DNA binding"/>
    <property type="evidence" value="ECO:0007669"/>
    <property type="project" value="TreeGrafter"/>
</dbReference>
<keyword evidence="1 3" id="KW-0238">DNA-binding</keyword>
<organism evidence="6 7">
    <name type="scientific">Sparassis crispa</name>
    <dbReference type="NCBI Taxonomy" id="139825"/>
    <lineage>
        <taxon>Eukaryota</taxon>
        <taxon>Fungi</taxon>
        <taxon>Dikarya</taxon>
        <taxon>Basidiomycota</taxon>
        <taxon>Agaricomycotina</taxon>
        <taxon>Agaricomycetes</taxon>
        <taxon>Polyporales</taxon>
        <taxon>Sparassidaceae</taxon>
        <taxon>Sparassis</taxon>
    </lineage>
</organism>